<sequence>MGKKDDKKRNLSQVSPNSPNDKCSPVQKMSSNNTDVSFISSGAYTSAINTVNNDNVNVGNQACLVNNPSHISQQTQRSVEYTPPQFTRGSEFMSDSTPQAYPQPSLPSFGPPVPSALGSIDNVLRDVCSKLARMEQKLEKLHTIEQKLCKIELRVAELDKRVDGLDVKTDSASKDIKYLNDKIRKTDDCTKNVREYKDKVTDIERSCEFLCRSEGDITELQNKVNKVDELKQRLIDSEARSMRDNLLFFGISEGEFNTGMKITISERGRSAGTTEASNRDVSQPEDCVETVLNFCEQILDMKDARETIKIERAKNPK</sequence>
<accession>A0ABQ9EAP6</accession>
<feature type="region of interest" description="Disordered" evidence="1">
    <location>
        <begin position="1"/>
        <end position="34"/>
    </location>
</feature>
<proteinExistence type="predicted"/>
<gene>
    <name evidence="2" type="ORF">KUTeg_020531</name>
</gene>
<protein>
    <submittedName>
        <fullName evidence="2">Uncharacterized protein</fullName>
    </submittedName>
</protein>
<feature type="compositionally biased region" description="Polar residues" evidence="1">
    <location>
        <begin position="11"/>
        <end position="34"/>
    </location>
</feature>
<comment type="caution">
    <text evidence="2">The sequence shown here is derived from an EMBL/GenBank/DDBJ whole genome shotgun (WGS) entry which is preliminary data.</text>
</comment>
<evidence type="ECO:0000313" key="2">
    <source>
        <dbReference type="EMBL" id="KAJ8301544.1"/>
    </source>
</evidence>
<evidence type="ECO:0000313" key="3">
    <source>
        <dbReference type="Proteomes" id="UP001217089"/>
    </source>
</evidence>
<evidence type="ECO:0000256" key="1">
    <source>
        <dbReference type="SAM" id="MobiDB-lite"/>
    </source>
</evidence>
<organism evidence="2 3">
    <name type="scientific">Tegillarca granosa</name>
    <name type="common">Malaysian cockle</name>
    <name type="synonym">Anadara granosa</name>
    <dbReference type="NCBI Taxonomy" id="220873"/>
    <lineage>
        <taxon>Eukaryota</taxon>
        <taxon>Metazoa</taxon>
        <taxon>Spiralia</taxon>
        <taxon>Lophotrochozoa</taxon>
        <taxon>Mollusca</taxon>
        <taxon>Bivalvia</taxon>
        <taxon>Autobranchia</taxon>
        <taxon>Pteriomorphia</taxon>
        <taxon>Arcoida</taxon>
        <taxon>Arcoidea</taxon>
        <taxon>Arcidae</taxon>
        <taxon>Tegillarca</taxon>
    </lineage>
</organism>
<reference evidence="2 3" key="1">
    <citation type="submission" date="2022-12" db="EMBL/GenBank/DDBJ databases">
        <title>Chromosome-level genome of Tegillarca granosa.</title>
        <authorList>
            <person name="Kim J."/>
        </authorList>
    </citation>
    <scope>NUCLEOTIDE SEQUENCE [LARGE SCALE GENOMIC DNA]</scope>
    <source>
        <strain evidence="2">Teg-2019</strain>
        <tissue evidence="2">Adductor muscle</tissue>
    </source>
</reference>
<dbReference type="Proteomes" id="UP001217089">
    <property type="component" value="Unassembled WGS sequence"/>
</dbReference>
<dbReference type="EMBL" id="JARBDR010000918">
    <property type="protein sequence ID" value="KAJ8301544.1"/>
    <property type="molecule type" value="Genomic_DNA"/>
</dbReference>
<keyword evidence="3" id="KW-1185">Reference proteome</keyword>
<name>A0ABQ9EAP6_TEGGR</name>